<dbReference type="RefSeq" id="WP_395812499.1">
    <property type="nucleotide sequence ID" value="NZ_CP043494.1"/>
</dbReference>
<sequence length="321" mass="35132">MDDTLSLCVQTPSPPARVQPATSMSLLEASPGMRDAEGAFSFSEPIPVRVHTLEGAGGVSLRVYDAGDLYGPPILFVHGFSQCYLSWRRQLHSALGLGFRLVAVDLRGHGHSGKPYGAYGDGRLWADDLHAVITALELERPLLVAWSYGGMVVSDYLRHYGQEHLAGVNFVSSMVKCGSEEAFSLLSSELRSLIPGLFSEQDEDASRDTLERFVSLLHHRPVSPETQRLVLTYNELAPAHVREALCARIADNDDVLSRLTLPVLVSHGLEDRVVLPASGHHIASVVPGALVSLYPNAGHSPFWEDARRFNRELAAFAARCW</sequence>
<evidence type="ECO:0000313" key="4">
    <source>
        <dbReference type="Proteomes" id="UP001611383"/>
    </source>
</evidence>
<dbReference type="PANTHER" id="PTHR43798">
    <property type="entry name" value="MONOACYLGLYCEROL LIPASE"/>
    <property type="match status" value="1"/>
</dbReference>
<proteinExistence type="predicted"/>
<gene>
    <name evidence="3" type="ORF">F0U60_54430</name>
</gene>
<reference evidence="3 4" key="1">
    <citation type="submission" date="2019-08" db="EMBL/GenBank/DDBJ databases">
        <title>Archangium and Cystobacter genomes.</title>
        <authorList>
            <person name="Chen I.-C.K."/>
            <person name="Wielgoss S."/>
        </authorList>
    </citation>
    <scope>NUCLEOTIDE SEQUENCE [LARGE SCALE GENOMIC DNA]</scope>
    <source>
        <strain evidence="3 4">Cbm 6</strain>
    </source>
</reference>
<dbReference type="PANTHER" id="PTHR43798:SF31">
    <property type="entry name" value="AB HYDROLASE SUPERFAMILY PROTEIN YCLE"/>
    <property type="match status" value="1"/>
</dbReference>
<protein>
    <submittedName>
        <fullName evidence="3">Alpha/beta hydrolase</fullName>
    </submittedName>
</protein>
<dbReference type="EMBL" id="CP043494">
    <property type="protein sequence ID" value="WNG52113.1"/>
    <property type="molecule type" value="Genomic_DNA"/>
</dbReference>
<organism evidence="3 4">
    <name type="scientific">Archangium minus</name>
    <dbReference type="NCBI Taxonomy" id="83450"/>
    <lineage>
        <taxon>Bacteria</taxon>
        <taxon>Pseudomonadati</taxon>
        <taxon>Myxococcota</taxon>
        <taxon>Myxococcia</taxon>
        <taxon>Myxococcales</taxon>
        <taxon>Cystobacterineae</taxon>
        <taxon>Archangiaceae</taxon>
        <taxon>Archangium</taxon>
    </lineage>
</organism>
<keyword evidence="1 3" id="KW-0378">Hydrolase</keyword>
<feature type="domain" description="AB hydrolase-1" evidence="2">
    <location>
        <begin position="72"/>
        <end position="305"/>
    </location>
</feature>
<dbReference type="SUPFAM" id="SSF53474">
    <property type="entry name" value="alpha/beta-Hydrolases"/>
    <property type="match status" value="1"/>
</dbReference>
<keyword evidence="4" id="KW-1185">Reference proteome</keyword>
<evidence type="ECO:0000259" key="2">
    <source>
        <dbReference type="Pfam" id="PF00561"/>
    </source>
</evidence>
<dbReference type="Pfam" id="PF00561">
    <property type="entry name" value="Abhydrolase_1"/>
    <property type="match status" value="1"/>
</dbReference>
<dbReference type="PRINTS" id="PR00111">
    <property type="entry name" value="ABHYDROLASE"/>
</dbReference>
<dbReference type="Proteomes" id="UP001611383">
    <property type="component" value="Chromosome"/>
</dbReference>
<dbReference type="InterPro" id="IPR050266">
    <property type="entry name" value="AB_hydrolase_sf"/>
</dbReference>
<evidence type="ECO:0000313" key="3">
    <source>
        <dbReference type="EMBL" id="WNG52113.1"/>
    </source>
</evidence>
<dbReference type="InterPro" id="IPR029058">
    <property type="entry name" value="AB_hydrolase_fold"/>
</dbReference>
<evidence type="ECO:0000256" key="1">
    <source>
        <dbReference type="ARBA" id="ARBA00022801"/>
    </source>
</evidence>
<accession>A0ABY9X9P3</accession>
<dbReference type="Gene3D" id="3.40.50.1820">
    <property type="entry name" value="alpha/beta hydrolase"/>
    <property type="match status" value="1"/>
</dbReference>
<dbReference type="InterPro" id="IPR000073">
    <property type="entry name" value="AB_hydrolase_1"/>
</dbReference>
<name>A0ABY9X9P3_9BACT</name>
<dbReference type="GO" id="GO:0016787">
    <property type="term" value="F:hydrolase activity"/>
    <property type="evidence" value="ECO:0007669"/>
    <property type="project" value="UniProtKB-KW"/>
</dbReference>